<dbReference type="RefSeq" id="WP_136462115.1">
    <property type="nucleotide sequence ID" value="NZ_SRKY01000001.1"/>
</dbReference>
<evidence type="ECO:0000313" key="1">
    <source>
        <dbReference type="EMBL" id="THH38619.1"/>
    </source>
</evidence>
<evidence type="ECO:0008006" key="3">
    <source>
        <dbReference type="Google" id="ProtNLM"/>
    </source>
</evidence>
<accession>A0A4S4NG98</accession>
<organism evidence="1 2">
    <name type="scientific">Aliishimia ponticola</name>
    <dbReference type="NCBI Taxonomy" id="2499833"/>
    <lineage>
        <taxon>Bacteria</taxon>
        <taxon>Pseudomonadati</taxon>
        <taxon>Pseudomonadota</taxon>
        <taxon>Alphaproteobacteria</taxon>
        <taxon>Rhodobacterales</taxon>
        <taxon>Paracoccaceae</taxon>
        <taxon>Aliishimia</taxon>
    </lineage>
</organism>
<keyword evidence="2" id="KW-1185">Reference proteome</keyword>
<dbReference type="AlphaFoldDB" id="A0A4S4NG98"/>
<comment type="caution">
    <text evidence="1">The sequence shown here is derived from an EMBL/GenBank/DDBJ whole genome shotgun (WGS) entry which is preliminary data.</text>
</comment>
<dbReference type="InterPro" id="IPR027417">
    <property type="entry name" value="P-loop_NTPase"/>
</dbReference>
<dbReference type="Gene3D" id="3.40.50.300">
    <property type="entry name" value="P-loop containing nucleotide triphosphate hydrolases"/>
    <property type="match status" value="1"/>
</dbReference>
<dbReference type="OrthoDB" id="7816801at2"/>
<dbReference type="EMBL" id="SRKY01000001">
    <property type="protein sequence ID" value="THH38619.1"/>
    <property type="molecule type" value="Genomic_DNA"/>
</dbReference>
<reference evidence="1 2" key="1">
    <citation type="submission" date="2019-04" db="EMBL/GenBank/DDBJ databases">
        <title>Shimia ponticola sp. nov., isolated from seawater.</title>
        <authorList>
            <person name="Kim Y.-O."/>
            <person name="Yoon J.-H."/>
        </authorList>
    </citation>
    <scope>NUCLEOTIDE SEQUENCE [LARGE SCALE GENOMIC DNA]</scope>
    <source>
        <strain evidence="1 2">MYP11</strain>
    </source>
</reference>
<proteinExistence type="predicted"/>
<evidence type="ECO:0000313" key="2">
    <source>
        <dbReference type="Proteomes" id="UP000306602"/>
    </source>
</evidence>
<protein>
    <recommendedName>
        <fullName evidence="3">Terminase</fullName>
    </recommendedName>
</protein>
<sequence length="274" mass="30199">MPFDALRDFCTLVERDLDPEAEMLHFLQQEIPNATEVDPWQFEAVNSTAGTIAMRVCRQAGKSCVLATRAVRRLKLGHTVLCLAPAERQTREISRKVATYLRATDLIVERATQTEIETSNGGRFIAVPASGATIRGYSVHEIQIDEAAYLPGQNGGEDVVVSVLPMLRDDGTSQVVFASTPAGKNNHFAELFLEPKDDVHRIVVKGTSIPRLASRVERLRSQLSATRFRQEVEVEMLSDGLSYFDLAVIEQATSQEGAICPILQNYVIAPTAKS</sequence>
<name>A0A4S4NG98_9RHOB</name>
<gene>
    <name evidence="1" type="ORF">E4Z66_03355</name>
</gene>
<dbReference type="Proteomes" id="UP000306602">
    <property type="component" value="Unassembled WGS sequence"/>
</dbReference>